<organism evidence="7 8">
    <name type="scientific">Candidatus Thermochlorobacter aerophilus</name>
    <dbReference type="NCBI Taxonomy" id="1868324"/>
    <lineage>
        <taxon>Bacteria</taxon>
        <taxon>Pseudomonadati</taxon>
        <taxon>Chlorobiota</taxon>
        <taxon>Chlorobiia</taxon>
        <taxon>Chlorobiales</taxon>
        <taxon>Candidatus Thermochlorobacteriaceae</taxon>
        <taxon>Candidatus Thermochlorobacter</taxon>
    </lineage>
</organism>
<keyword evidence="2" id="KW-1003">Cell membrane</keyword>
<comment type="caution">
    <text evidence="7">The sequence shown here is derived from an EMBL/GenBank/DDBJ whole genome shotgun (WGS) entry which is preliminary data.</text>
</comment>
<feature type="transmembrane region" description="Helical" evidence="6">
    <location>
        <begin position="143"/>
        <end position="161"/>
    </location>
</feature>
<evidence type="ECO:0000256" key="1">
    <source>
        <dbReference type="ARBA" id="ARBA00004651"/>
    </source>
</evidence>
<dbReference type="AlphaFoldDB" id="A0A395LX25"/>
<comment type="subcellular location">
    <subcellularLocation>
        <location evidence="1">Cell membrane</location>
        <topology evidence="1">Multi-pass membrane protein</topology>
    </subcellularLocation>
</comment>
<dbReference type="InterPro" id="IPR001851">
    <property type="entry name" value="ABC_transp_permease"/>
</dbReference>
<dbReference type="EMBL" id="PHFL01000069">
    <property type="protein sequence ID" value="RFM23163.1"/>
    <property type="molecule type" value="Genomic_DNA"/>
</dbReference>
<feature type="transmembrane region" description="Helical" evidence="6">
    <location>
        <begin position="54"/>
        <end position="76"/>
    </location>
</feature>
<feature type="transmembrane region" description="Helical" evidence="6">
    <location>
        <begin position="110"/>
        <end position="131"/>
    </location>
</feature>
<evidence type="ECO:0000313" key="7">
    <source>
        <dbReference type="EMBL" id="RFM23163.1"/>
    </source>
</evidence>
<evidence type="ECO:0000256" key="6">
    <source>
        <dbReference type="SAM" id="Phobius"/>
    </source>
</evidence>
<evidence type="ECO:0000256" key="5">
    <source>
        <dbReference type="ARBA" id="ARBA00023136"/>
    </source>
</evidence>
<protein>
    <submittedName>
        <fullName evidence="7">ABC transporter permease</fullName>
    </submittedName>
</protein>
<feature type="transmembrane region" description="Helical" evidence="6">
    <location>
        <begin position="195"/>
        <end position="213"/>
    </location>
</feature>
<reference evidence="7 8" key="1">
    <citation type="journal article" date="2011" name="ISME J.">
        <title>Community ecology of hot spring cyanobacterial mats: predominant populations and their functional potential.</title>
        <authorList>
            <person name="Klatt C.G."/>
            <person name="Wood J.M."/>
            <person name="Rusch D.B."/>
            <person name="Bateson M.M."/>
            <person name="Hamamura N."/>
            <person name="Heidelberg J.F."/>
            <person name="Grossman A.R."/>
            <person name="Bhaya D."/>
            <person name="Cohan F.M."/>
            <person name="Kuhl M."/>
            <person name="Bryant D.A."/>
            <person name="Ward D.M."/>
        </authorList>
    </citation>
    <scope>NUCLEOTIDE SEQUENCE [LARGE SCALE GENOMIC DNA]</scope>
    <source>
        <strain evidence="7">OS</strain>
    </source>
</reference>
<name>A0A395LX25_9BACT</name>
<dbReference type="PANTHER" id="PTHR47089">
    <property type="entry name" value="ABC TRANSPORTER, PERMEASE PROTEIN"/>
    <property type="match status" value="1"/>
</dbReference>
<sequence>MEKTLSLRLTHFAKPLGAVVTAFALGAVFIGLIGQNPLEIYGKMLMRTLGTGYGLGQILFRATPLVLTGLAVAIPYQAGLFNIGGEGQALLGTFFCALVGAALSPQMPSWLALTICLATAAAVGGAWGALAGALRARFGINEVISTIMLNFIALALVSYWLTQVAIPGTVRTAQIVPSAYLPPLSFLGPTAKSPLNSAIFLSLLIAVLTHLLLTRSRFGYELRAVGLNIDAAKYAGIRTEFHILMSMTLGGICAGLVAANYVLGYRHYYEAQGISGVGFLGIAVAMLANANPLGILLSSLLFGLLDYGGLTINADVPKEIFLILQAVVILFILAARAPAKSS</sequence>
<dbReference type="CDD" id="cd06580">
    <property type="entry name" value="TM_PBP1_transp_TpRbsC_like"/>
    <property type="match status" value="1"/>
</dbReference>
<evidence type="ECO:0000313" key="8">
    <source>
        <dbReference type="Proteomes" id="UP000266389"/>
    </source>
</evidence>
<evidence type="ECO:0000256" key="4">
    <source>
        <dbReference type="ARBA" id="ARBA00022989"/>
    </source>
</evidence>
<feature type="transmembrane region" description="Helical" evidence="6">
    <location>
        <begin position="88"/>
        <end position="104"/>
    </location>
</feature>
<accession>A0A395LX25</accession>
<keyword evidence="5 6" id="KW-0472">Membrane</keyword>
<evidence type="ECO:0000256" key="2">
    <source>
        <dbReference type="ARBA" id="ARBA00022475"/>
    </source>
</evidence>
<dbReference type="Pfam" id="PF02653">
    <property type="entry name" value="BPD_transp_2"/>
    <property type="match status" value="1"/>
</dbReference>
<dbReference type="PANTHER" id="PTHR47089:SF1">
    <property type="entry name" value="GUANOSINE ABC TRANSPORTER PERMEASE PROTEIN NUPP"/>
    <property type="match status" value="1"/>
</dbReference>
<dbReference type="GO" id="GO:0022857">
    <property type="term" value="F:transmembrane transporter activity"/>
    <property type="evidence" value="ECO:0007669"/>
    <property type="project" value="InterPro"/>
</dbReference>
<keyword evidence="4 6" id="KW-1133">Transmembrane helix</keyword>
<dbReference type="GO" id="GO:0005886">
    <property type="term" value="C:plasma membrane"/>
    <property type="evidence" value="ECO:0007669"/>
    <property type="project" value="UniProtKB-SubCell"/>
</dbReference>
<keyword evidence="3 6" id="KW-0812">Transmembrane</keyword>
<evidence type="ECO:0000256" key="3">
    <source>
        <dbReference type="ARBA" id="ARBA00022692"/>
    </source>
</evidence>
<feature type="transmembrane region" description="Helical" evidence="6">
    <location>
        <begin position="320"/>
        <end position="339"/>
    </location>
</feature>
<dbReference type="Proteomes" id="UP000266389">
    <property type="component" value="Unassembled WGS sequence"/>
</dbReference>
<proteinExistence type="predicted"/>
<feature type="transmembrane region" description="Helical" evidence="6">
    <location>
        <begin position="12"/>
        <end position="34"/>
    </location>
</feature>
<gene>
    <name evidence="7" type="ORF">D0433_12380</name>
</gene>
<feature type="transmembrane region" description="Helical" evidence="6">
    <location>
        <begin position="243"/>
        <end position="263"/>
    </location>
</feature>